<dbReference type="Gene3D" id="6.10.160.20">
    <property type="match status" value="1"/>
</dbReference>
<feature type="compositionally biased region" description="Basic residues" evidence="7">
    <location>
        <begin position="171"/>
        <end position="181"/>
    </location>
</feature>
<evidence type="ECO:0000256" key="4">
    <source>
        <dbReference type="ARBA" id="ARBA00023015"/>
    </source>
</evidence>
<organism evidence="9 10">
    <name type="scientific">Pycnococcus provasolii</name>
    <dbReference type="NCBI Taxonomy" id="41880"/>
    <lineage>
        <taxon>Eukaryota</taxon>
        <taxon>Viridiplantae</taxon>
        <taxon>Chlorophyta</taxon>
        <taxon>Pseudoscourfieldiophyceae</taxon>
        <taxon>Pseudoscourfieldiales</taxon>
        <taxon>Pycnococcaceae</taxon>
        <taxon>Pycnococcus</taxon>
    </lineage>
</organism>
<protein>
    <recommendedName>
        <fullName evidence="8">Histone deacetylase complex subunit SAP30 Sin3 binding domain-containing protein</fullName>
    </recommendedName>
</protein>
<keyword evidence="3" id="KW-0678">Repressor</keyword>
<dbReference type="InterPro" id="IPR025718">
    <property type="entry name" value="SAP30_Sin3-bd"/>
</dbReference>
<feature type="domain" description="Histone deacetylase complex subunit SAP30 Sin3 binding" evidence="8">
    <location>
        <begin position="74"/>
        <end position="124"/>
    </location>
</feature>
<sequence>MATHTMATNNHAAAAAAAAPGLAAADGNNGAHVGGGAMAGGTTTSGAGTITASIPAGIPGTRRAARVDMGKLSENSLSRYRRVFKLGQTDNLPTDDMLPSVQRHFASMNSVDEEDTLLCFAFQVRRLQHHNAIVKGVTEKEEARVGPMGGGGAPAATAARLAGYTNEPPSKKARPSGRKVK</sequence>
<evidence type="ECO:0000313" key="10">
    <source>
        <dbReference type="Proteomes" id="UP000660262"/>
    </source>
</evidence>
<dbReference type="Proteomes" id="UP000660262">
    <property type="component" value="Unassembled WGS sequence"/>
</dbReference>
<keyword evidence="10" id="KW-1185">Reference proteome</keyword>
<keyword evidence="6" id="KW-0539">Nucleus</keyword>
<evidence type="ECO:0000256" key="5">
    <source>
        <dbReference type="ARBA" id="ARBA00023163"/>
    </source>
</evidence>
<evidence type="ECO:0000256" key="7">
    <source>
        <dbReference type="SAM" id="MobiDB-lite"/>
    </source>
</evidence>
<comment type="subcellular location">
    <subcellularLocation>
        <location evidence="1">Nucleus</location>
    </subcellularLocation>
</comment>
<dbReference type="EMBL" id="BNJQ01000002">
    <property type="protein sequence ID" value="GHP01770.1"/>
    <property type="molecule type" value="Genomic_DNA"/>
</dbReference>
<dbReference type="AlphaFoldDB" id="A0A830H6U4"/>
<feature type="region of interest" description="Disordered" evidence="7">
    <location>
        <begin position="141"/>
        <end position="181"/>
    </location>
</feature>
<keyword evidence="5" id="KW-0804">Transcription</keyword>
<evidence type="ECO:0000256" key="2">
    <source>
        <dbReference type="ARBA" id="ARBA00006283"/>
    </source>
</evidence>
<reference evidence="9" key="1">
    <citation type="submission" date="2020-10" db="EMBL/GenBank/DDBJ databases">
        <title>Unveiling of a novel bifunctional photoreceptor, Dualchrome1, isolated from a cosmopolitan green alga.</title>
        <authorList>
            <person name="Suzuki S."/>
            <person name="Kawachi M."/>
        </authorList>
    </citation>
    <scope>NUCLEOTIDE SEQUENCE</scope>
    <source>
        <strain evidence="9">NIES 2893</strain>
    </source>
</reference>
<dbReference type="PANTHER" id="PTHR13286">
    <property type="entry name" value="SAP30"/>
    <property type="match status" value="1"/>
</dbReference>
<dbReference type="GO" id="GO:0005634">
    <property type="term" value="C:nucleus"/>
    <property type="evidence" value="ECO:0007669"/>
    <property type="project" value="UniProtKB-SubCell"/>
</dbReference>
<evidence type="ECO:0000256" key="1">
    <source>
        <dbReference type="ARBA" id="ARBA00004123"/>
    </source>
</evidence>
<proteinExistence type="inferred from homology"/>
<evidence type="ECO:0000256" key="6">
    <source>
        <dbReference type="ARBA" id="ARBA00023242"/>
    </source>
</evidence>
<gene>
    <name evidence="9" type="ORF">PPROV_000052700</name>
</gene>
<dbReference type="InterPro" id="IPR024145">
    <property type="entry name" value="His_deAcase_SAP30/SAP30L"/>
</dbReference>
<dbReference type="Pfam" id="PF13867">
    <property type="entry name" value="SAP30_Sin3_bdg"/>
    <property type="match status" value="1"/>
</dbReference>
<dbReference type="InterPro" id="IPR038291">
    <property type="entry name" value="SAP30_C_sf"/>
</dbReference>
<dbReference type="OrthoDB" id="510958at2759"/>
<comment type="caution">
    <text evidence="9">The sequence shown here is derived from an EMBL/GenBank/DDBJ whole genome shotgun (WGS) entry which is preliminary data.</text>
</comment>
<feature type="compositionally biased region" description="Low complexity" evidence="7">
    <location>
        <begin position="154"/>
        <end position="163"/>
    </location>
</feature>
<evidence type="ECO:0000313" key="9">
    <source>
        <dbReference type="EMBL" id="GHP01770.1"/>
    </source>
</evidence>
<name>A0A830H6U4_9CHLO</name>
<accession>A0A830H6U4</accession>
<keyword evidence="4" id="KW-0805">Transcription regulation</keyword>
<comment type="similarity">
    <text evidence="2">Belongs to the SAP30 family.</text>
</comment>
<evidence type="ECO:0000259" key="8">
    <source>
        <dbReference type="Pfam" id="PF13867"/>
    </source>
</evidence>
<evidence type="ECO:0000256" key="3">
    <source>
        <dbReference type="ARBA" id="ARBA00022491"/>
    </source>
</evidence>